<keyword evidence="6" id="KW-1185">Reference proteome</keyword>
<evidence type="ECO:0000256" key="3">
    <source>
        <dbReference type="ARBA" id="ARBA00022989"/>
    </source>
</evidence>
<organism evidence="5 6">
    <name type="scientific">Prauserella marina</name>
    <dbReference type="NCBI Taxonomy" id="530584"/>
    <lineage>
        <taxon>Bacteria</taxon>
        <taxon>Bacillati</taxon>
        <taxon>Actinomycetota</taxon>
        <taxon>Actinomycetes</taxon>
        <taxon>Pseudonocardiales</taxon>
        <taxon>Pseudonocardiaceae</taxon>
        <taxon>Prauserella</taxon>
    </lineage>
</organism>
<dbReference type="GO" id="GO:0016020">
    <property type="term" value="C:membrane"/>
    <property type="evidence" value="ECO:0007669"/>
    <property type="project" value="UniProtKB-SubCell"/>
</dbReference>
<dbReference type="Gene3D" id="1.10.357.140">
    <property type="entry name" value="UbiA prenyltransferase"/>
    <property type="match status" value="1"/>
</dbReference>
<evidence type="ECO:0000313" key="6">
    <source>
        <dbReference type="Proteomes" id="UP000199494"/>
    </source>
</evidence>
<dbReference type="PANTHER" id="PTHR42723:SF1">
    <property type="entry name" value="CHLOROPHYLL SYNTHASE, CHLOROPLASTIC"/>
    <property type="match status" value="1"/>
</dbReference>
<evidence type="ECO:0000256" key="4">
    <source>
        <dbReference type="ARBA" id="ARBA00023136"/>
    </source>
</evidence>
<reference evidence="5 6" key="1">
    <citation type="submission" date="2016-10" db="EMBL/GenBank/DDBJ databases">
        <authorList>
            <person name="de Groot N.N."/>
        </authorList>
    </citation>
    <scope>NUCLEOTIDE SEQUENCE [LARGE SCALE GENOMIC DNA]</scope>
    <source>
        <strain evidence="5 6">CGMCC 4.5506</strain>
    </source>
</reference>
<accession>A0A222VM15</accession>
<comment type="subcellular location">
    <subcellularLocation>
        <location evidence="1">Membrane</location>
        <topology evidence="1">Multi-pass membrane protein</topology>
    </subcellularLocation>
</comment>
<dbReference type="Pfam" id="PF01040">
    <property type="entry name" value="UbiA"/>
    <property type="match status" value="1"/>
</dbReference>
<name>A0A222VM15_9PSEU</name>
<evidence type="ECO:0000256" key="2">
    <source>
        <dbReference type="ARBA" id="ARBA00022692"/>
    </source>
</evidence>
<keyword evidence="5" id="KW-0808">Transferase</keyword>
<dbReference type="RefSeq" id="WP_245865911.1">
    <property type="nucleotide sequence ID" value="NZ_CP016353.1"/>
</dbReference>
<protein>
    <submittedName>
        <fullName evidence="5">4-hydroxybenzoate polyprenyltransferase</fullName>
    </submittedName>
</protein>
<keyword evidence="2" id="KW-0812">Transmembrane</keyword>
<dbReference type="InterPro" id="IPR050475">
    <property type="entry name" value="Prenyltransferase_related"/>
</dbReference>
<dbReference type="KEGG" id="pmad:BAY61_08200"/>
<dbReference type="STRING" id="530584.SAMN05421630_102651"/>
<dbReference type="CDD" id="cd13964">
    <property type="entry name" value="PT_UbiA_1"/>
    <property type="match status" value="1"/>
</dbReference>
<evidence type="ECO:0000313" key="5">
    <source>
        <dbReference type="EMBL" id="SDC57739.1"/>
    </source>
</evidence>
<sequence>MTARLRSYVDLVRAPAALTVVGDTVAGAAAAGMPLRGRQWALPLSSVALYWAGMALNDWADRKLDAVERPERPIPSGRVTPGAALVTGGALTAAGLGLAGFGGGQRAARTAAVLAAAVWTYDTRLKGTALGPVGMSVCRALDVLLGAGGRWRPAAPAACALAVHTLGVTALSGGEVHGGSVTTAGAALAGTTAATGIAVAGRGGANGGASRIAALGFGAGYAFTVGAAQLGAARRPTAASVRTATAAGIHGMVPLQASLAARNGAVRTAAVLAAALPLARKLARKVSPT</sequence>
<dbReference type="AlphaFoldDB" id="A0A222VM15"/>
<keyword evidence="4" id="KW-0472">Membrane</keyword>
<dbReference type="Proteomes" id="UP000199494">
    <property type="component" value="Unassembled WGS sequence"/>
</dbReference>
<dbReference type="GO" id="GO:0016765">
    <property type="term" value="F:transferase activity, transferring alkyl or aryl (other than methyl) groups"/>
    <property type="evidence" value="ECO:0007669"/>
    <property type="project" value="InterPro"/>
</dbReference>
<gene>
    <name evidence="5" type="ORF">SAMN05421630_102651</name>
</gene>
<dbReference type="EMBL" id="FMZE01000002">
    <property type="protein sequence ID" value="SDC57739.1"/>
    <property type="molecule type" value="Genomic_DNA"/>
</dbReference>
<dbReference type="InterPro" id="IPR000537">
    <property type="entry name" value="UbiA_prenyltransferase"/>
</dbReference>
<dbReference type="NCBIfam" id="NF045897">
    <property type="entry name" value="SCO3242_trans"/>
    <property type="match status" value="1"/>
</dbReference>
<keyword evidence="3" id="KW-1133">Transmembrane helix</keyword>
<dbReference type="PANTHER" id="PTHR42723">
    <property type="entry name" value="CHLOROPHYLL SYNTHASE"/>
    <property type="match status" value="1"/>
</dbReference>
<dbReference type="InterPro" id="IPR044878">
    <property type="entry name" value="UbiA_sf"/>
</dbReference>
<evidence type="ECO:0000256" key="1">
    <source>
        <dbReference type="ARBA" id="ARBA00004141"/>
    </source>
</evidence>
<proteinExistence type="predicted"/>